<evidence type="ECO:0008006" key="5">
    <source>
        <dbReference type="Google" id="ProtNLM"/>
    </source>
</evidence>
<organism evidence="3 4">
    <name type="scientific">Podospora didyma</name>
    <dbReference type="NCBI Taxonomy" id="330526"/>
    <lineage>
        <taxon>Eukaryota</taxon>
        <taxon>Fungi</taxon>
        <taxon>Dikarya</taxon>
        <taxon>Ascomycota</taxon>
        <taxon>Pezizomycotina</taxon>
        <taxon>Sordariomycetes</taxon>
        <taxon>Sordariomycetidae</taxon>
        <taxon>Sordariales</taxon>
        <taxon>Podosporaceae</taxon>
        <taxon>Podospora</taxon>
    </lineage>
</organism>
<dbReference type="PANTHER" id="PTHR24320">
    <property type="entry name" value="RETINOL DEHYDROGENASE"/>
    <property type="match status" value="1"/>
</dbReference>
<dbReference type="InterPro" id="IPR036291">
    <property type="entry name" value="NAD(P)-bd_dom_sf"/>
</dbReference>
<dbReference type="EMBL" id="JAULSW010000002">
    <property type="protein sequence ID" value="KAK3391005.1"/>
    <property type="molecule type" value="Genomic_DNA"/>
</dbReference>
<dbReference type="GO" id="GO:0016491">
    <property type="term" value="F:oxidoreductase activity"/>
    <property type="evidence" value="ECO:0007669"/>
    <property type="project" value="UniProtKB-KW"/>
</dbReference>
<accession>A0AAE0P0W7</accession>
<dbReference type="Pfam" id="PF00106">
    <property type="entry name" value="adh_short"/>
    <property type="match status" value="1"/>
</dbReference>
<comment type="similarity">
    <text evidence="1">Belongs to the short-chain dehydrogenases/reductases (SDR) family.</text>
</comment>
<dbReference type="Gene3D" id="3.40.50.720">
    <property type="entry name" value="NAD(P)-binding Rossmann-like Domain"/>
    <property type="match status" value="1"/>
</dbReference>
<dbReference type="Proteomes" id="UP001285441">
    <property type="component" value="Unassembled WGS sequence"/>
</dbReference>
<dbReference type="InterPro" id="IPR002347">
    <property type="entry name" value="SDR_fam"/>
</dbReference>
<comment type="caution">
    <text evidence="3">The sequence shown here is derived from an EMBL/GenBank/DDBJ whole genome shotgun (WGS) entry which is preliminary data.</text>
</comment>
<gene>
    <name evidence="3" type="ORF">B0H63DRAFT_429793</name>
</gene>
<evidence type="ECO:0000313" key="3">
    <source>
        <dbReference type="EMBL" id="KAK3391005.1"/>
    </source>
</evidence>
<evidence type="ECO:0000256" key="1">
    <source>
        <dbReference type="ARBA" id="ARBA00006484"/>
    </source>
</evidence>
<dbReference type="PRINTS" id="PR00081">
    <property type="entry name" value="GDHRDH"/>
</dbReference>
<evidence type="ECO:0000313" key="4">
    <source>
        <dbReference type="Proteomes" id="UP001285441"/>
    </source>
</evidence>
<reference evidence="3" key="1">
    <citation type="journal article" date="2023" name="Mol. Phylogenet. Evol.">
        <title>Genome-scale phylogeny and comparative genomics of the fungal order Sordariales.</title>
        <authorList>
            <person name="Hensen N."/>
            <person name="Bonometti L."/>
            <person name="Westerberg I."/>
            <person name="Brannstrom I.O."/>
            <person name="Guillou S."/>
            <person name="Cros-Aarteil S."/>
            <person name="Calhoun S."/>
            <person name="Haridas S."/>
            <person name="Kuo A."/>
            <person name="Mondo S."/>
            <person name="Pangilinan J."/>
            <person name="Riley R."/>
            <person name="LaButti K."/>
            <person name="Andreopoulos B."/>
            <person name="Lipzen A."/>
            <person name="Chen C."/>
            <person name="Yan M."/>
            <person name="Daum C."/>
            <person name="Ng V."/>
            <person name="Clum A."/>
            <person name="Steindorff A."/>
            <person name="Ohm R.A."/>
            <person name="Martin F."/>
            <person name="Silar P."/>
            <person name="Natvig D.O."/>
            <person name="Lalanne C."/>
            <person name="Gautier V."/>
            <person name="Ament-Velasquez S.L."/>
            <person name="Kruys A."/>
            <person name="Hutchinson M.I."/>
            <person name="Powell A.J."/>
            <person name="Barry K."/>
            <person name="Miller A.N."/>
            <person name="Grigoriev I.V."/>
            <person name="Debuchy R."/>
            <person name="Gladieux P."/>
            <person name="Hiltunen Thoren M."/>
            <person name="Johannesson H."/>
        </authorList>
    </citation>
    <scope>NUCLEOTIDE SEQUENCE</scope>
    <source>
        <strain evidence="3">CBS 232.78</strain>
    </source>
</reference>
<dbReference type="PANTHER" id="PTHR24320:SF283">
    <property type="entry name" value="RETINOL DEHYDROGENASE 11"/>
    <property type="match status" value="1"/>
</dbReference>
<keyword evidence="2" id="KW-0560">Oxidoreductase</keyword>
<keyword evidence="4" id="KW-1185">Reference proteome</keyword>
<name>A0AAE0P0W7_9PEZI</name>
<protein>
    <recommendedName>
        <fullName evidence="5">Oxidoreductase</fullName>
    </recommendedName>
</protein>
<dbReference type="SUPFAM" id="SSF51735">
    <property type="entry name" value="NAD(P)-binding Rossmann-fold domains"/>
    <property type="match status" value="1"/>
</dbReference>
<proteinExistence type="inferred from homology"/>
<reference evidence="3" key="2">
    <citation type="submission" date="2023-06" db="EMBL/GenBank/DDBJ databases">
        <authorList>
            <consortium name="Lawrence Berkeley National Laboratory"/>
            <person name="Haridas S."/>
            <person name="Hensen N."/>
            <person name="Bonometti L."/>
            <person name="Westerberg I."/>
            <person name="Brannstrom I.O."/>
            <person name="Guillou S."/>
            <person name="Cros-Aarteil S."/>
            <person name="Calhoun S."/>
            <person name="Kuo A."/>
            <person name="Mondo S."/>
            <person name="Pangilinan J."/>
            <person name="Riley R."/>
            <person name="LaButti K."/>
            <person name="Andreopoulos B."/>
            <person name="Lipzen A."/>
            <person name="Chen C."/>
            <person name="Yanf M."/>
            <person name="Daum C."/>
            <person name="Ng V."/>
            <person name="Clum A."/>
            <person name="Steindorff A."/>
            <person name="Ohm R."/>
            <person name="Martin F."/>
            <person name="Silar P."/>
            <person name="Natvig D."/>
            <person name="Lalanne C."/>
            <person name="Gautier V."/>
            <person name="Ament-velasquez S.L."/>
            <person name="Kruys A."/>
            <person name="Hutchinson M.I."/>
            <person name="Powell A.J."/>
            <person name="Barry K."/>
            <person name="Miller A.N."/>
            <person name="Grigoriev I.V."/>
            <person name="Debuchy R."/>
            <person name="Gladieux P."/>
            <person name="Thoren M.H."/>
            <person name="Johannesson H."/>
        </authorList>
    </citation>
    <scope>NUCLEOTIDE SEQUENCE</scope>
    <source>
        <strain evidence="3">CBS 232.78</strain>
    </source>
</reference>
<evidence type="ECO:0000256" key="2">
    <source>
        <dbReference type="ARBA" id="ARBA00023002"/>
    </source>
</evidence>
<sequence length="326" mass="34974">MSTYGFETEGIDLVRQFGDRVAGRTFLITGPSQGGIGAETAISLAHGTPASLILVGRSLERIQPTMDAIRAINSSIDVKFVAANLASMASVRDAAQAILNDSSIPHIDVLINNAAVMACPYELTEDGFELQLAAGHLGHFVLTNHILPKLLLARPGAARIINVSSLGNKAGGIVWDDPNFSKGVVAFDEWTAYGQAKTANVLFTIELNRRLLAHHGTGVRSYALHPGNIMTNLGRTLTMDLINAAMPRFFGEGVTEHPPMKTLQQGCATTARAALDPTLESEEGIWLVDCQLSTDPMWIAPWALDAAGAERCWALSEELVGEKFDL</sequence>
<dbReference type="AlphaFoldDB" id="A0AAE0P0W7"/>